<keyword evidence="2" id="KW-1185">Reference proteome</keyword>
<reference evidence="1 2" key="1">
    <citation type="journal article" date="2006" name="Science">
        <title>The genome of black cottonwood, Populus trichocarpa (Torr. &amp; Gray).</title>
        <authorList>
            <person name="Tuskan G.A."/>
            <person name="Difazio S."/>
            <person name="Jansson S."/>
            <person name="Bohlmann J."/>
            <person name="Grigoriev I."/>
            <person name="Hellsten U."/>
            <person name="Putnam N."/>
            <person name="Ralph S."/>
            <person name="Rombauts S."/>
            <person name="Salamov A."/>
            <person name="Schein J."/>
            <person name="Sterck L."/>
            <person name="Aerts A."/>
            <person name="Bhalerao R.R."/>
            <person name="Bhalerao R.P."/>
            <person name="Blaudez D."/>
            <person name="Boerjan W."/>
            <person name="Brun A."/>
            <person name="Brunner A."/>
            <person name="Busov V."/>
            <person name="Campbell M."/>
            <person name="Carlson J."/>
            <person name="Chalot M."/>
            <person name="Chapman J."/>
            <person name="Chen G.L."/>
            <person name="Cooper D."/>
            <person name="Coutinho P.M."/>
            <person name="Couturier J."/>
            <person name="Covert S."/>
            <person name="Cronk Q."/>
            <person name="Cunningham R."/>
            <person name="Davis J."/>
            <person name="Degroeve S."/>
            <person name="Dejardin A."/>
            <person name="Depamphilis C."/>
            <person name="Detter J."/>
            <person name="Dirks B."/>
            <person name="Dubchak I."/>
            <person name="Duplessis S."/>
            <person name="Ehlting J."/>
            <person name="Ellis B."/>
            <person name="Gendler K."/>
            <person name="Goodstein D."/>
            <person name="Gribskov M."/>
            <person name="Grimwood J."/>
            <person name="Groover A."/>
            <person name="Gunter L."/>
            <person name="Hamberger B."/>
            <person name="Heinze B."/>
            <person name="Helariutta Y."/>
            <person name="Henrissat B."/>
            <person name="Holligan D."/>
            <person name="Holt R."/>
            <person name="Huang W."/>
            <person name="Islam-Faridi N."/>
            <person name="Jones S."/>
            <person name="Jones-Rhoades M."/>
            <person name="Jorgensen R."/>
            <person name="Joshi C."/>
            <person name="Kangasjarvi J."/>
            <person name="Karlsson J."/>
            <person name="Kelleher C."/>
            <person name="Kirkpatrick R."/>
            <person name="Kirst M."/>
            <person name="Kohler A."/>
            <person name="Kalluri U."/>
            <person name="Larimer F."/>
            <person name="Leebens-Mack J."/>
            <person name="Leple J.C."/>
            <person name="Locascio P."/>
            <person name="Lou Y."/>
            <person name="Lucas S."/>
            <person name="Martin F."/>
            <person name="Montanini B."/>
            <person name="Napoli C."/>
            <person name="Nelson D.R."/>
            <person name="Nelson C."/>
            <person name="Nieminen K."/>
            <person name="Nilsson O."/>
            <person name="Pereda V."/>
            <person name="Peter G."/>
            <person name="Philippe R."/>
            <person name="Pilate G."/>
            <person name="Poliakov A."/>
            <person name="Razumovskaya J."/>
            <person name="Richardson P."/>
            <person name="Rinaldi C."/>
            <person name="Ritland K."/>
            <person name="Rouze P."/>
            <person name="Ryaboy D."/>
            <person name="Schmutz J."/>
            <person name="Schrader J."/>
            <person name="Segerman B."/>
            <person name="Shin H."/>
            <person name="Siddiqui A."/>
            <person name="Sterky F."/>
            <person name="Terry A."/>
            <person name="Tsai C.J."/>
            <person name="Uberbacher E."/>
            <person name="Unneberg P."/>
            <person name="Vahala J."/>
            <person name="Wall K."/>
            <person name="Wessler S."/>
            <person name="Yang G."/>
            <person name="Yin T."/>
            <person name="Douglas C."/>
            <person name="Marra M."/>
            <person name="Sandberg G."/>
            <person name="Van de Peer Y."/>
            <person name="Rokhsar D."/>
        </authorList>
    </citation>
    <scope>NUCLEOTIDE SEQUENCE [LARGE SCALE GENOMIC DNA]</scope>
    <source>
        <strain evidence="2">cv. Nisqually</strain>
    </source>
</reference>
<sequence>MEAIEELSQLSESIMQAAALLADEDVDENSSSSSRRNSTFLNVVALGNVVSDLIYLYLQNGFEFFLSEEKELLFLFSFRFFLISDYKEGRVMYLFFR</sequence>
<protein>
    <submittedName>
        <fullName evidence="1">Uncharacterized protein</fullName>
    </submittedName>
</protein>
<gene>
    <name evidence="1" type="ORF">POPTR_013G096775v4</name>
</gene>
<dbReference type="Proteomes" id="UP000006729">
    <property type="component" value="Chromosome 13"/>
</dbReference>
<proteinExistence type="predicted"/>
<organism evidence="1 2">
    <name type="scientific">Populus trichocarpa</name>
    <name type="common">Western balsam poplar</name>
    <name type="synonym">Populus balsamifera subsp. trichocarpa</name>
    <dbReference type="NCBI Taxonomy" id="3694"/>
    <lineage>
        <taxon>Eukaryota</taxon>
        <taxon>Viridiplantae</taxon>
        <taxon>Streptophyta</taxon>
        <taxon>Embryophyta</taxon>
        <taxon>Tracheophyta</taxon>
        <taxon>Spermatophyta</taxon>
        <taxon>Magnoliopsida</taxon>
        <taxon>eudicotyledons</taxon>
        <taxon>Gunneridae</taxon>
        <taxon>Pentapetalae</taxon>
        <taxon>rosids</taxon>
        <taxon>fabids</taxon>
        <taxon>Malpighiales</taxon>
        <taxon>Salicaceae</taxon>
        <taxon>Saliceae</taxon>
        <taxon>Populus</taxon>
    </lineage>
</organism>
<comment type="caution">
    <text evidence="1">The sequence shown here is derived from an EMBL/GenBank/DDBJ whole genome shotgun (WGS) entry which is preliminary data.</text>
</comment>
<evidence type="ECO:0000313" key="1">
    <source>
        <dbReference type="EMBL" id="KAI9383518.1"/>
    </source>
</evidence>
<name>A0ACC0S201_POPTR</name>
<accession>A0ACC0S201</accession>
<dbReference type="EMBL" id="CM009302">
    <property type="protein sequence ID" value="KAI9383518.1"/>
    <property type="molecule type" value="Genomic_DNA"/>
</dbReference>
<evidence type="ECO:0000313" key="2">
    <source>
        <dbReference type="Proteomes" id="UP000006729"/>
    </source>
</evidence>